<organism evidence="1 2">
    <name type="scientific">Oceanidesulfovibrio marinus</name>
    <dbReference type="NCBI Taxonomy" id="370038"/>
    <lineage>
        <taxon>Bacteria</taxon>
        <taxon>Pseudomonadati</taxon>
        <taxon>Thermodesulfobacteriota</taxon>
        <taxon>Desulfovibrionia</taxon>
        <taxon>Desulfovibrionales</taxon>
        <taxon>Desulfovibrionaceae</taxon>
        <taxon>Oceanidesulfovibrio</taxon>
    </lineage>
</organism>
<proteinExistence type="predicted"/>
<evidence type="ECO:0000313" key="1">
    <source>
        <dbReference type="EMBL" id="TVM31183.1"/>
    </source>
</evidence>
<protein>
    <submittedName>
        <fullName evidence="1">Uncharacterized protein</fullName>
    </submittedName>
</protein>
<reference evidence="1" key="1">
    <citation type="submission" date="2018-06" db="EMBL/GenBank/DDBJ databases">
        <title>Complete genome of Desulfovibrio marinus P48SEP.</title>
        <authorList>
            <person name="Crispim J.S."/>
            <person name="Vidigal P.M.P."/>
            <person name="Silva L.C.F."/>
            <person name="Araujo L.C."/>
            <person name="Laguardia C.N."/>
            <person name="Dias R.S."/>
            <person name="Sousa M.P."/>
            <person name="Paula S.O."/>
            <person name="Silva C."/>
        </authorList>
    </citation>
    <scope>NUCLEOTIDE SEQUENCE [LARGE SCALE GENOMIC DNA]</scope>
    <source>
        <strain evidence="1">P48SEP</strain>
    </source>
</reference>
<gene>
    <name evidence="1" type="ORF">DQK91_18915</name>
</gene>
<dbReference type="EMBL" id="QMIF01000017">
    <property type="protein sequence ID" value="TVM31183.1"/>
    <property type="molecule type" value="Genomic_DNA"/>
</dbReference>
<accession>A0A6P1ZB80</accession>
<sequence length="81" mass="9141">MKGTIQIKSTHLALAHIVSFSIQSADGGYDLAVSTLSEQFWFHFDQYSETQDALDRLVRALNRSADGPRALELEQRCNEEL</sequence>
<dbReference type="Proteomes" id="UP000434052">
    <property type="component" value="Unassembled WGS sequence"/>
</dbReference>
<evidence type="ECO:0000313" key="2">
    <source>
        <dbReference type="Proteomes" id="UP000434052"/>
    </source>
</evidence>
<name>A0A6P1ZB80_9BACT</name>
<dbReference type="AlphaFoldDB" id="A0A6P1ZB80"/>
<comment type="caution">
    <text evidence="1">The sequence shown here is derived from an EMBL/GenBank/DDBJ whole genome shotgun (WGS) entry which is preliminary data.</text>
</comment>